<keyword evidence="2" id="KW-1185">Reference proteome</keyword>
<evidence type="ECO:0000313" key="2">
    <source>
        <dbReference type="Proteomes" id="UP000032141"/>
    </source>
</evidence>
<dbReference type="Proteomes" id="UP000032141">
    <property type="component" value="Unassembled WGS sequence"/>
</dbReference>
<protein>
    <recommendedName>
        <fullName evidence="3">Reverse transcriptase zinc-binding domain-containing protein</fullName>
    </recommendedName>
</protein>
<dbReference type="HOGENOM" id="CLU_000680_19_2_1"/>
<sequence length="124" mass="14137">NAIESHSHLFFECSFAAVAWNRFRGRFLASPPPSVAAVVDLCRHLQGPHASRVAVVMKLLNQVIIYNLWRERNARIFRDVSMTQEAFYKVVDRGIKDRLLSLPSVSASSPSLLELYFWIVSPYS</sequence>
<dbReference type="Gramene" id="Bo12283s010.1">
    <property type="protein sequence ID" value="Bo12283s010.1"/>
    <property type="gene ID" value="Bo12283s010"/>
</dbReference>
<name>A0A0D2ZZC6_BRAOL</name>
<proteinExistence type="predicted"/>
<dbReference type="AlphaFoldDB" id="A0A0D2ZZC6"/>
<reference evidence="1" key="2">
    <citation type="submission" date="2015-06" db="UniProtKB">
        <authorList>
            <consortium name="EnsemblPlants"/>
        </authorList>
    </citation>
    <scope>IDENTIFICATION</scope>
</reference>
<dbReference type="EnsemblPlants" id="Bo12283s010.1">
    <property type="protein sequence ID" value="Bo12283s010.1"/>
    <property type="gene ID" value="Bo12283s010"/>
</dbReference>
<evidence type="ECO:0008006" key="3">
    <source>
        <dbReference type="Google" id="ProtNLM"/>
    </source>
</evidence>
<accession>A0A0D2ZZC6</accession>
<evidence type="ECO:0000313" key="1">
    <source>
        <dbReference type="EnsemblPlants" id="Bo12283s010.1"/>
    </source>
</evidence>
<organism evidence="1 2">
    <name type="scientific">Brassica oleracea var. oleracea</name>
    <dbReference type="NCBI Taxonomy" id="109376"/>
    <lineage>
        <taxon>Eukaryota</taxon>
        <taxon>Viridiplantae</taxon>
        <taxon>Streptophyta</taxon>
        <taxon>Embryophyta</taxon>
        <taxon>Tracheophyta</taxon>
        <taxon>Spermatophyta</taxon>
        <taxon>Magnoliopsida</taxon>
        <taxon>eudicotyledons</taxon>
        <taxon>Gunneridae</taxon>
        <taxon>Pentapetalae</taxon>
        <taxon>rosids</taxon>
        <taxon>malvids</taxon>
        <taxon>Brassicales</taxon>
        <taxon>Brassicaceae</taxon>
        <taxon>Brassiceae</taxon>
        <taxon>Brassica</taxon>
    </lineage>
</organism>
<dbReference type="eggNOG" id="KOG1075">
    <property type="taxonomic scope" value="Eukaryota"/>
</dbReference>
<reference evidence="1" key="1">
    <citation type="journal article" date="2014" name="Genome Biol.">
        <title>Transcriptome and methylome profiling reveals relics of genome dominance in the mesopolyploid Brassica oleracea.</title>
        <authorList>
            <person name="Parkin I.A."/>
            <person name="Koh C."/>
            <person name="Tang H."/>
            <person name="Robinson S.J."/>
            <person name="Kagale S."/>
            <person name="Clarke W.E."/>
            <person name="Town C.D."/>
            <person name="Nixon J."/>
            <person name="Krishnakumar V."/>
            <person name="Bidwell S.L."/>
            <person name="Denoeud F."/>
            <person name="Belcram H."/>
            <person name="Links M.G."/>
            <person name="Just J."/>
            <person name="Clarke C."/>
            <person name="Bender T."/>
            <person name="Huebert T."/>
            <person name="Mason A.S."/>
            <person name="Pires J.C."/>
            <person name="Barker G."/>
            <person name="Moore J."/>
            <person name="Walley P.G."/>
            <person name="Manoli S."/>
            <person name="Batley J."/>
            <person name="Edwards D."/>
            <person name="Nelson M.N."/>
            <person name="Wang X."/>
            <person name="Paterson A.H."/>
            <person name="King G."/>
            <person name="Bancroft I."/>
            <person name="Chalhoub B."/>
            <person name="Sharpe A.G."/>
        </authorList>
    </citation>
    <scope>NUCLEOTIDE SEQUENCE [LARGE SCALE GENOMIC DNA]</scope>
    <source>
        <strain evidence="1">cv. TO1000</strain>
    </source>
</reference>
<dbReference type="OMA" id="YNLWRER"/>